<dbReference type="RefSeq" id="WP_095500586.1">
    <property type="nucleotide sequence ID" value="NZ_BSPO01000003.1"/>
</dbReference>
<dbReference type="InterPro" id="IPR000160">
    <property type="entry name" value="GGDEF_dom"/>
</dbReference>
<dbReference type="GO" id="GO:0071111">
    <property type="term" value="F:cyclic-guanylate-specific phosphodiesterase activity"/>
    <property type="evidence" value="ECO:0007669"/>
    <property type="project" value="InterPro"/>
</dbReference>
<evidence type="ECO:0000313" key="5">
    <source>
        <dbReference type="EMBL" id="GLS84432.1"/>
    </source>
</evidence>
<name>A0AA37TU06_9GAMM</name>
<dbReference type="InterPro" id="IPR050706">
    <property type="entry name" value="Cyclic-di-GMP_PDE-like"/>
</dbReference>
<comment type="caution">
    <text evidence="5">The sequence shown here is derived from an EMBL/GenBank/DDBJ whole genome shotgun (WGS) entry which is preliminary data.</text>
</comment>
<feature type="transmembrane region" description="Helical" evidence="2">
    <location>
        <begin position="134"/>
        <end position="156"/>
    </location>
</feature>
<evidence type="ECO:0000259" key="3">
    <source>
        <dbReference type="PROSITE" id="PS50883"/>
    </source>
</evidence>
<evidence type="ECO:0000259" key="4">
    <source>
        <dbReference type="PROSITE" id="PS50887"/>
    </source>
</evidence>
<dbReference type="CDD" id="cd01948">
    <property type="entry name" value="EAL"/>
    <property type="match status" value="1"/>
</dbReference>
<dbReference type="Proteomes" id="UP001157439">
    <property type="component" value="Unassembled WGS sequence"/>
</dbReference>
<dbReference type="SMART" id="SM00267">
    <property type="entry name" value="GGDEF"/>
    <property type="match status" value="1"/>
</dbReference>
<dbReference type="AlphaFoldDB" id="A0AA37TU06"/>
<feature type="domain" description="EAL" evidence="3">
    <location>
        <begin position="389"/>
        <end position="639"/>
    </location>
</feature>
<keyword evidence="1" id="KW-0175">Coiled coil</keyword>
<evidence type="ECO:0000256" key="1">
    <source>
        <dbReference type="SAM" id="Coils"/>
    </source>
</evidence>
<protein>
    <submittedName>
        <fullName evidence="5">Diguanylate cyclase</fullName>
    </submittedName>
</protein>
<dbReference type="SUPFAM" id="SSF55073">
    <property type="entry name" value="Nucleotide cyclase"/>
    <property type="match status" value="1"/>
</dbReference>
<dbReference type="Gene3D" id="3.20.20.450">
    <property type="entry name" value="EAL domain"/>
    <property type="match status" value="1"/>
</dbReference>
<dbReference type="PANTHER" id="PTHR33121">
    <property type="entry name" value="CYCLIC DI-GMP PHOSPHODIESTERASE PDEF"/>
    <property type="match status" value="1"/>
</dbReference>
<keyword evidence="2" id="KW-0812">Transmembrane</keyword>
<sequence length="639" mass="72141">MGFSKTFLSMLILVLCCVGAIQTHMFVLVSKERIQLLNNEVAAEITRMDDSQQTGAALYLELSDRHNLSFYQYSAREDFSRNFTYGDIEQQHDVVNNLLNYYGANQTQRLFLARGTVNYRVDASSISLILEKQLLISWIIILSALLLIGFSFVSAFTKMRQQIRYASNYIERMPLLEFESVQVNRLSNECKPLAKALQECRSELKIKIDDYNQKQEQLARSSNVDAVTGLATRLRFVEQIEAKLNEVNQSGLLVNIRASELGLVNQTQGMRGGDNYLSAVAKVLSQVIKSYPRAEAFRIGNADFAAIIPNCSKEDVEKLCKRFKASYDDLQVTLSLPTTAYTGAVSYSSGMNALEIMSMGDTAVNLAQTLGPNHYSIYAFDQVSNVISDHQWQNVVRQVISSKRVVFLQQTIHPCRKEVKGYKELLARFVNESNEPLPTATVIAMAERYGLAVQLDKMIIVEVLKRLIKDPSNTHTYGINVSATSSHNKDFLAWLKDLCSRNKALASRLIFEVSEAGMQTNLNASQVFVSELHKAGARVCVERFGLGFSSFKFFREIRPDFIKLAGEYSHSIDTNSDNAFFVRMVVDIARRMSIRVFATSVERQQEKLQLEKLLVDGQQGYYIAKPEPIFTANKELQNS</sequence>
<evidence type="ECO:0000256" key="2">
    <source>
        <dbReference type="SAM" id="Phobius"/>
    </source>
</evidence>
<dbReference type="SMART" id="SM00052">
    <property type="entry name" value="EAL"/>
    <property type="match status" value="1"/>
</dbReference>
<organism evidence="5 6">
    <name type="scientific">Paraferrimonas haliotis</name>
    <dbReference type="NCBI Taxonomy" id="2013866"/>
    <lineage>
        <taxon>Bacteria</taxon>
        <taxon>Pseudomonadati</taxon>
        <taxon>Pseudomonadota</taxon>
        <taxon>Gammaproteobacteria</taxon>
        <taxon>Alteromonadales</taxon>
        <taxon>Ferrimonadaceae</taxon>
        <taxon>Paraferrimonas</taxon>
    </lineage>
</organism>
<dbReference type="SUPFAM" id="SSF141868">
    <property type="entry name" value="EAL domain-like"/>
    <property type="match status" value="1"/>
</dbReference>
<dbReference type="InterPro" id="IPR001633">
    <property type="entry name" value="EAL_dom"/>
</dbReference>
<dbReference type="Pfam" id="PF00990">
    <property type="entry name" value="GGDEF"/>
    <property type="match status" value="1"/>
</dbReference>
<dbReference type="InterPro" id="IPR035919">
    <property type="entry name" value="EAL_sf"/>
</dbReference>
<dbReference type="PROSITE" id="PS50883">
    <property type="entry name" value="EAL"/>
    <property type="match status" value="1"/>
</dbReference>
<feature type="coiled-coil region" evidence="1">
    <location>
        <begin position="194"/>
        <end position="221"/>
    </location>
</feature>
<dbReference type="InterPro" id="IPR043128">
    <property type="entry name" value="Rev_trsase/Diguanyl_cyclase"/>
</dbReference>
<dbReference type="Pfam" id="PF00563">
    <property type="entry name" value="EAL"/>
    <property type="match status" value="1"/>
</dbReference>
<keyword evidence="6" id="KW-1185">Reference proteome</keyword>
<accession>A0AA37TU06</accession>
<dbReference type="PANTHER" id="PTHR33121:SF79">
    <property type="entry name" value="CYCLIC DI-GMP PHOSPHODIESTERASE PDED-RELATED"/>
    <property type="match status" value="1"/>
</dbReference>
<feature type="transmembrane region" description="Helical" evidence="2">
    <location>
        <begin position="6"/>
        <end position="29"/>
    </location>
</feature>
<dbReference type="EMBL" id="BSPO01000003">
    <property type="protein sequence ID" value="GLS84432.1"/>
    <property type="molecule type" value="Genomic_DNA"/>
</dbReference>
<feature type="domain" description="GGDEF" evidence="4">
    <location>
        <begin position="249"/>
        <end position="380"/>
    </location>
</feature>
<dbReference type="PROSITE" id="PS50887">
    <property type="entry name" value="GGDEF"/>
    <property type="match status" value="1"/>
</dbReference>
<dbReference type="Gene3D" id="3.30.70.270">
    <property type="match status" value="1"/>
</dbReference>
<evidence type="ECO:0000313" key="6">
    <source>
        <dbReference type="Proteomes" id="UP001157439"/>
    </source>
</evidence>
<gene>
    <name evidence="5" type="ORF">GCM10007894_24090</name>
</gene>
<proteinExistence type="predicted"/>
<keyword evidence="2" id="KW-1133">Transmembrane helix</keyword>
<keyword evidence="2" id="KW-0472">Membrane</keyword>
<reference evidence="5 6" key="1">
    <citation type="journal article" date="2014" name="Int. J. Syst. Evol. Microbiol.">
        <title>Complete genome sequence of Corynebacterium casei LMG S-19264T (=DSM 44701T), isolated from a smear-ripened cheese.</title>
        <authorList>
            <consortium name="US DOE Joint Genome Institute (JGI-PGF)"/>
            <person name="Walter F."/>
            <person name="Albersmeier A."/>
            <person name="Kalinowski J."/>
            <person name="Ruckert C."/>
        </authorList>
    </citation>
    <scope>NUCLEOTIDE SEQUENCE [LARGE SCALE GENOMIC DNA]</scope>
    <source>
        <strain evidence="5 6">NBRC 112785</strain>
    </source>
</reference>
<dbReference type="InterPro" id="IPR029787">
    <property type="entry name" value="Nucleotide_cyclase"/>
</dbReference>